<sequence length="79" mass="9015">NTAFDVVKKVFPSSQIIENRVNKYPIRVIITAHTSDDDDAVEIWSGRQQDLFSKYKSKRINAMKEINASLEGLKKSIMS</sequence>
<keyword evidence="2" id="KW-1185">Reference proteome</keyword>
<dbReference type="AlphaFoldDB" id="A0A1E7F8M8"/>
<name>A0A1E7F8M8_9STRA</name>
<feature type="non-terminal residue" evidence="1">
    <location>
        <position position="1"/>
    </location>
</feature>
<dbReference type="KEGG" id="fcy:FRACYDRAFT_188136"/>
<dbReference type="EMBL" id="KV784360">
    <property type="protein sequence ID" value="OEU14375.1"/>
    <property type="molecule type" value="Genomic_DNA"/>
</dbReference>
<dbReference type="InParanoid" id="A0A1E7F8M8"/>
<evidence type="ECO:0000313" key="2">
    <source>
        <dbReference type="Proteomes" id="UP000095751"/>
    </source>
</evidence>
<reference evidence="1 2" key="1">
    <citation type="submission" date="2016-09" db="EMBL/GenBank/DDBJ databases">
        <title>Extensive genetic diversity and differential bi-allelic expression allows diatom success in the polar Southern Ocean.</title>
        <authorList>
            <consortium name="DOE Joint Genome Institute"/>
            <person name="Mock T."/>
            <person name="Otillar R.P."/>
            <person name="Strauss J."/>
            <person name="Dupont C."/>
            <person name="Frickenhaus S."/>
            <person name="Maumus F."/>
            <person name="Mcmullan M."/>
            <person name="Sanges R."/>
            <person name="Schmutz J."/>
            <person name="Toseland A."/>
            <person name="Valas R."/>
            <person name="Veluchamy A."/>
            <person name="Ward B.J."/>
            <person name="Allen A."/>
            <person name="Barry K."/>
            <person name="Falciatore A."/>
            <person name="Ferrante M."/>
            <person name="Fortunato A.E."/>
            <person name="Gloeckner G."/>
            <person name="Gruber A."/>
            <person name="Hipkin R."/>
            <person name="Janech M."/>
            <person name="Kroth P."/>
            <person name="Leese F."/>
            <person name="Lindquist E."/>
            <person name="Lyon B.R."/>
            <person name="Martin J."/>
            <person name="Mayer C."/>
            <person name="Parker M."/>
            <person name="Quesneville H."/>
            <person name="Raymond J."/>
            <person name="Uhlig C."/>
            <person name="Valentin K.U."/>
            <person name="Worden A.Z."/>
            <person name="Armbrust E.V."/>
            <person name="Bowler C."/>
            <person name="Green B."/>
            <person name="Moulton V."/>
            <person name="Van Oosterhout C."/>
            <person name="Grigoriev I."/>
        </authorList>
    </citation>
    <scope>NUCLEOTIDE SEQUENCE [LARGE SCALE GENOMIC DNA]</scope>
    <source>
        <strain evidence="1 2">CCMP1102</strain>
    </source>
</reference>
<organism evidence="1 2">
    <name type="scientific">Fragilariopsis cylindrus CCMP1102</name>
    <dbReference type="NCBI Taxonomy" id="635003"/>
    <lineage>
        <taxon>Eukaryota</taxon>
        <taxon>Sar</taxon>
        <taxon>Stramenopiles</taxon>
        <taxon>Ochrophyta</taxon>
        <taxon>Bacillariophyta</taxon>
        <taxon>Bacillariophyceae</taxon>
        <taxon>Bacillariophycidae</taxon>
        <taxon>Bacillariales</taxon>
        <taxon>Bacillariaceae</taxon>
        <taxon>Fragilariopsis</taxon>
    </lineage>
</organism>
<dbReference type="OrthoDB" id="46105at2759"/>
<gene>
    <name evidence="1" type="ORF">FRACYDRAFT_188136</name>
</gene>
<evidence type="ECO:0000313" key="1">
    <source>
        <dbReference type="EMBL" id="OEU14375.1"/>
    </source>
</evidence>
<proteinExistence type="predicted"/>
<protein>
    <submittedName>
        <fullName evidence="1">Uncharacterized protein</fullName>
    </submittedName>
</protein>
<accession>A0A1E7F8M8</accession>
<dbReference type="Proteomes" id="UP000095751">
    <property type="component" value="Unassembled WGS sequence"/>
</dbReference>